<protein>
    <submittedName>
        <fullName evidence="2">Uncharacterized protein</fullName>
    </submittedName>
</protein>
<keyword evidence="1" id="KW-0732">Signal</keyword>
<dbReference type="AlphaFoldDB" id="A0A2I0B0Z1"/>
<keyword evidence="3" id="KW-1185">Reference proteome</keyword>
<evidence type="ECO:0000313" key="3">
    <source>
        <dbReference type="Proteomes" id="UP000236161"/>
    </source>
</evidence>
<sequence length="252" mass="26394">MIVIFVFPLSANLLTIKTIPNGDGEPPSLAVNPLIPLNKVRHRVPHRRRLLQQPHPRPLHSSGELCAGTGVVILAVKQSLQPEVPFPRHVPVGMDRCRDLRLHDHVPCELLPRPAEVAPDLLLAGSGEAVCGDDFALVKDEGGGLVAVNSAVGEDDVLLVVEGAAEDDEAVLEDGGGVAEDEVHGAGDDAAALELALGLGVEGVLKTLEAAVEEDGPVRLHAERHRLVLDGAGGVADAELDAHKSVAGDRCT</sequence>
<dbReference type="Proteomes" id="UP000236161">
    <property type="component" value="Unassembled WGS sequence"/>
</dbReference>
<feature type="signal peptide" evidence="1">
    <location>
        <begin position="1"/>
        <end position="24"/>
    </location>
</feature>
<proteinExistence type="predicted"/>
<accession>A0A2I0B0Z1</accession>
<evidence type="ECO:0000256" key="1">
    <source>
        <dbReference type="SAM" id="SignalP"/>
    </source>
</evidence>
<evidence type="ECO:0000313" key="2">
    <source>
        <dbReference type="EMBL" id="PKA61445.1"/>
    </source>
</evidence>
<name>A0A2I0B0Z1_9ASPA</name>
<gene>
    <name evidence="2" type="ORF">AXF42_Ash014362</name>
</gene>
<organism evidence="2 3">
    <name type="scientific">Apostasia shenzhenica</name>
    <dbReference type="NCBI Taxonomy" id="1088818"/>
    <lineage>
        <taxon>Eukaryota</taxon>
        <taxon>Viridiplantae</taxon>
        <taxon>Streptophyta</taxon>
        <taxon>Embryophyta</taxon>
        <taxon>Tracheophyta</taxon>
        <taxon>Spermatophyta</taxon>
        <taxon>Magnoliopsida</taxon>
        <taxon>Liliopsida</taxon>
        <taxon>Asparagales</taxon>
        <taxon>Orchidaceae</taxon>
        <taxon>Apostasioideae</taxon>
        <taxon>Apostasia</taxon>
    </lineage>
</organism>
<dbReference type="OrthoDB" id="786888at2759"/>
<reference evidence="2 3" key="1">
    <citation type="journal article" date="2017" name="Nature">
        <title>The Apostasia genome and the evolution of orchids.</title>
        <authorList>
            <person name="Zhang G.Q."/>
            <person name="Liu K.W."/>
            <person name="Li Z."/>
            <person name="Lohaus R."/>
            <person name="Hsiao Y.Y."/>
            <person name="Niu S.C."/>
            <person name="Wang J.Y."/>
            <person name="Lin Y.C."/>
            <person name="Xu Q."/>
            <person name="Chen L.J."/>
            <person name="Yoshida K."/>
            <person name="Fujiwara S."/>
            <person name="Wang Z.W."/>
            <person name="Zhang Y.Q."/>
            <person name="Mitsuda N."/>
            <person name="Wang M."/>
            <person name="Liu G.H."/>
            <person name="Pecoraro L."/>
            <person name="Huang H.X."/>
            <person name="Xiao X.J."/>
            <person name="Lin M."/>
            <person name="Wu X.Y."/>
            <person name="Wu W.L."/>
            <person name="Chen Y.Y."/>
            <person name="Chang S.B."/>
            <person name="Sakamoto S."/>
            <person name="Ohme-Takagi M."/>
            <person name="Yagi M."/>
            <person name="Zeng S.J."/>
            <person name="Shen C.Y."/>
            <person name="Yeh C.M."/>
            <person name="Luo Y.B."/>
            <person name="Tsai W.C."/>
            <person name="Van de Peer Y."/>
            <person name="Liu Z.J."/>
        </authorList>
    </citation>
    <scope>NUCLEOTIDE SEQUENCE [LARGE SCALE GENOMIC DNA]</scope>
    <source>
        <strain evidence="3">cv. Shenzhen</strain>
        <tissue evidence="2">Stem</tissue>
    </source>
</reference>
<feature type="chain" id="PRO_5014117951" evidence="1">
    <location>
        <begin position="25"/>
        <end position="252"/>
    </location>
</feature>
<dbReference type="EMBL" id="KZ451930">
    <property type="protein sequence ID" value="PKA61445.1"/>
    <property type="molecule type" value="Genomic_DNA"/>
</dbReference>